<dbReference type="EMBL" id="CP001812">
    <property type="protein sequence ID" value="ADL36262.1"/>
    <property type="molecule type" value="Genomic_DNA"/>
</dbReference>
<geneLocation type="plasmid" evidence="2 3">
    <name>pCY360</name>
</geneLocation>
<accession>E0S4D0</accession>
<dbReference type="HOGENOM" id="CLU_445977_0_0_9"/>
<evidence type="ECO:0000313" key="2">
    <source>
        <dbReference type="EMBL" id="ADL36262.1"/>
    </source>
</evidence>
<proteinExistence type="predicted"/>
<dbReference type="AlphaFoldDB" id="E0S4D0"/>
<evidence type="ECO:0000313" key="3">
    <source>
        <dbReference type="Proteomes" id="UP000001299"/>
    </source>
</evidence>
<sequence length="612" mass="69955">MEIPWHTQLMKLQQTIEADKDISDDVKEKLYDVIEKELKDKSREDIYADKGYDDLVRLIGKSKLSKADKEHVQDIIKECKYQMHDPYAMYLNRSEYIAMVKLLNESNMMSQVVPMQLISGNYMLLYNAGIAEKMNELESATKLQVGKYLRPEVIDLQAYAKKTEGQIFKFTGLTSELAEKAIMESTKSRSFSFAKEKCDDGTYNLYCYGGNNAADNEKFYKEAVQTIALAAYSMTGKTADVERARTRHSDTEQNKINRVLDCIQNDVPDQEDSGYIFSIHEYTDSQNRRWIQTNDYVQFGPTEYTAHYNGTEESQYASRSGDYLRDLRIAIQSGTGQKVYISDNRMDELKDAAKDVYRYIEGLPAENRLDKIVAVQKDIAALKDEIDKEDIPTIKLAKQKELAMKSVAYEALSYNMKQPVTPQSCLDRQIAAELAKAQFRGYATKSLTPDDIKAAGLANKALIECLRDSNNSRISNLDYKTPSRDDIISVMANADYKAFLTKEFDRAMPDSQKGDNGFTIADVQSERQILEQTFKSRCTEAMEELGSINIVIEHAPSRLFEEKGRDNTKNLYTIMREKEDMFLNRHKDDKTPDKSSKSSETHKKDIGLDMSK</sequence>
<reference evidence="2 3" key="1">
    <citation type="journal article" date="2010" name="PLoS ONE">
        <title>The glycobiome of the rumen bacterium Butyrivibrio proteoclasticus B316(T) highlights adaptation to a polysaccharide-rich environment.</title>
        <authorList>
            <person name="Kelly W.J."/>
            <person name="Leahy S.C."/>
            <person name="Altermann E."/>
            <person name="Yeoman C.J."/>
            <person name="Dunne J.C."/>
            <person name="Kong Z."/>
            <person name="Pacheco D.M."/>
            <person name="Li D."/>
            <person name="Noel S.J."/>
            <person name="Moon C.D."/>
            <person name="Cookson A.L."/>
            <person name="Attwood G.T."/>
        </authorList>
    </citation>
    <scope>NUCLEOTIDE SEQUENCE [LARGE SCALE GENOMIC DNA]</scope>
    <source>
        <strain evidence="3">ATCC 51982 / DSM 14932 / B316</strain>
        <plasmid evidence="3">Plasmid pCY360</plasmid>
    </source>
</reference>
<name>E0S4D0_BUTPB</name>
<feature type="region of interest" description="Disordered" evidence="1">
    <location>
        <begin position="582"/>
        <end position="612"/>
    </location>
</feature>
<keyword evidence="3" id="KW-1185">Reference proteome</keyword>
<protein>
    <submittedName>
        <fullName evidence="2">Uncharacterized protein</fullName>
    </submittedName>
</protein>
<organism evidence="2 3">
    <name type="scientific">Butyrivibrio proteoclasticus (strain ATCC 51982 / DSM 14932 / B316)</name>
    <name type="common">Clostridium proteoclasticum</name>
    <dbReference type="NCBI Taxonomy" id="515622"/>
    <lineage>
        <taxon>Bacteria</taxon>
        <taxon>Bacillati</taxon>
        <taxon>Bacillota</taxon>
        <taxon>Clostridia</taxon>
        <taxon>Lachnospirales</taxon>
        <taxon>Lachnospiraceae</taxon>
        <taxon>Butyrivibrio</taxon>
    </lineage>
</organism>
<dbReference type="KEGG" id="bpb:bpr_II325"/>
<dbReference type="Proteomes" id="UP000001299">
    <property type="component" value="Plasmid pCY360"/>
</dbReference>
<gene>
    <name evidence="2" type="ordered locus">bpr_II325</name>
</gene>
<keyword evidence="2" id="KW-0614">Plasmid</keyword>
<evidence type="ECO:0000256" key="1">
    <source>
        <dbReference type="SAM" id="MobiDB-lite"/>
    </source>
</evidence>